<dbReference type="PROSITE" id="PS51097">
    <property type="entry name" value="PTS_EIIA_TYPE_5"/>
    <property type="match status" value="1"/>
</dbReference>
<dbReference type="GO" id="GO:0005737">
    <property type="term" value="C:cytoplasm"/>
    <property type="evidence" value="ECO:0007669"/>
    <property type="project" value="InterPro"/>
</dbReference>
<dbReference type="AlphaFoldDB" id="A0A7J5B479"/>
<dbReference type="PANTHER" id="PTHR40398">
    <property type="entry name" value="PTS SYSTEM GLUCITOL/SORBITOL-SPECIFIC EIIA COMPONENT"/>
    <property type="match status" value="1"/>
</dbReference>
<evidence type="ECO:0000256" key="1">
    <source>
        <dbReference type="PROSITE-ProRule" id="PRU00420"/>
    </source>
</evidence>
<accession>A0A7J5B479</accession>
<dbReference type="PANTHER" id="PTHR40398:SF1">
    <property type="entry name" value="PTS SYSTEM GLUCITOL_SORBITOL-SPECIFIC EIIA COMPONENT"/>
    <property type="match status" value="1"/>
</dbReference>
<dbReference type="Pfam" id="PF03829">
    <property type="entry name" value="PTSIIA_gutA"/>
    <property type="match status" value="1"/>
</dbReference>
<comment type="caution">
    <text evidence="2">The sequence shown here is derived from an EMBL/GenBank/DDBJ whole genome shotgun (WGS) entry which is preliminary data.</text>
</comment>
<protein>
    <submittedName>
        <fullName evidence="2">PTS sorbitol transporter subunit IIA</fullName>
    </submittedName>
</protein>
<dbReference type="SUPFAM" id="SSF141530">
    <property type="entry name" value="PTSIIA/GutA-like"/>
    <property type="match status" value="1"/>
</dbReference>
<name>A0A7J5B479_9MICO</name>
<dbReference type="GO" id="GO:0008982">
    <property type="term" value="F:protein-N(PI)-phosphohistidine-sugar phosphotransferase activity"/>
    <property type="evidence" value="ECO:0007669"/>
    <property type="project" value="InterPro"/>
</dbReference>
<evidence type="ECO:0000313" key="2">
    <source>
        <dbReference type="EMBL" id="KAB1638956.1"/>
    </source>
</evidence>
<dbReference type="Proteomes" id="UP000490386">
    <property type="component" value="Unassembled WGS sequence"/>
</dbReference>
<reference evidence="2 3" key="1">
    <citation type="submission" date="2019-09" db="EMBL/GenBank/DDBJ databases">
        <title>Phylogeny of genus Pseudoclavibacter and closely related genus.</title>
        <authorList>
            <person name="Li Y."/>
        </authorList>
    </citation>
    <scope>NUCLEOTIDE SEQUENCE [LARGE SCALE GENOMIC DNA]</scope>
    <source>
        <strain evidence="2 3">THG-MD12</strain>
    </source>
</reference>
<dbReference type="InterPro" id="IPR036665">
    <property type="entry name" value="PTS_IIA_glucitol/sorbitol_sf"/>
</dbReference>
<dbReference type="RefSeq" id="WP_151421998.1">
    <property type="nucleotide sequence ID" value="NZ_CANKVH010000004.1"/>
</dbReference>
<sequence length="124" mass="12992">MSTTIWQSEIARIGPDANDMFEGGVYILFGEPVPDALAEVSLVHKGHTGEFVPVQAGDEFVIGDEAVTVTAVGDLANPNLQELGHVVLYLNAEDTALLPGAIQASGSLSTPTEGAFVSVRRNEA</sequence>
<proteinExistence type="predicted"/>
<feature type="modified residue" description="Phosphohistidine; by HPr" evidence="1">
    <location>
        <position position="44"/>
    </location>
</feature>
<dbReference type="OrthoDB" id="3625833at2"/>
<evidence type="ECO:0000313" key="3">
    <source>
        <dbReference type="Proteomes" id="UP000490386"/>
    </source>
</evidence>
<dbReference type="Gene3D" id="2.40.33.40">
    <property type="entry name" value="Phosphotransferase system, glucitol/sorbitol-specific IIA component"/>
    <property type="match status" value="1"/>
</dbReference>
<gene>
    <name evidence="2" type="ORF">F8O03_00950</name>
</gene>
<keyword evidence="3" id="KW-1185">Reference proteome</keyword>
<dbReference type="GO" id="GO:0009401">
    <property type="term" value="P:phosphoenolpyruvate-dependent sugar phosphotransferase system"/>
    <property type="evidence" value="ECO:0007669"/>
    <property type="project" value="InterPro"/>
</dbReference>
<dbReference type="GO" id="GO:0016301">
    <property type="term" value="F:kinase activity"/>
    <property type="evidence" value="ECO:0007669"/>
    <property type="project" value="TreeGrafter"/>
</dbReference>
<dbReference type="InterPro" id="IPR004716">
    <property type="entry name" value="PTS_IIA_glucitol/sorbitol-sp"/>
</dbReference>
<dbReference type="EMBL" id="WBJX01000001">
    <property type="protein sequence ID" value="KAB1638956.1"/>
    <property type="molecule type" value="Genomic_DNA"/>
</dbReference>
<organism evidence="2 3">
    <name type="scientific">Pseudoclavibacter terrae</name>
    <dbReference type="NCBI Taxonomy" id="1530195"/>
    <lineage>
        <taxon>Bacteria</taxon>
        <taxon>Bacillati</taxon>
        <taxon>Actinomycetota</taxon>
        <taxon>Actinomycetes</taxon>
        <taxon>Micrococcales</taxon>
        <taxon>Microbacteriaceae</taxon>
        <taxon>Pseudoclavibacter</taxon>
    </lineage>
</organism>